<protein>
    <submittedName>
        <fullName evidence="1">Uncharacterized protein</fullName>
    </submittedName>
</protein>
<comment type="caution">
    <text evidence="1">The sequence shown here is derived from an EMBL/GenBank/DDBJ whole genome shotgun (WGS) entry which is preliminary data.</text>
</comment>
<sequence length="149" mass="17264">MKVMPSWQEISEQILYCDGSLRDVYVLDTGPKDWKLFLEALSHSEWTYSYTWEGELQPLPLTFLEARSKEGPALLSIDKDALRLNCHFFGEDEIELDFDPRDIKSHEVFERLNTFLQWLADLLQKSIIITPENTRDDVILTISPASRGA</sequence>
<reference evidence="1 2" key="1">
    <citation type="submission" date="2020-08" db="EMBL/GenBank/DDBJ databases">
        <title>Genomic Encyclopedia of Type Strains, Phase IV (KMG-IV): sequencing the most valuable type-strain genomes for metagenomic binning, comparative biology and taxonomic classification.</title>
        <authorList>
            <person name="Goeker M."/>
        </authorList>
    </citation>
    <scope>NUCLEOTIDE SEQUENCE [LARGE SCALE GENOMIC DNA]</scope>
    <source>
        <strain evidence="1 2">DSM 15743</strain>
    </source>
</reference>
<evidence type="ECO:0000313" key="1">
    <source>
        <dbReference type="EMBL" id="MBB4041212.1"/>
    </source>
</evidence>
<evidence type="ECO:0000313" key="2">
    <source>
        <dbReference type="Proteomes" id="UP000519439"/>
    </source>
</evidence>
<accession>A0A7W6IGS8</accession>
<dbReference type="Proteomes" id="UP000519439">
    <property type="component" value="Unassembled WGS sequence"/>
</dbReference>
<gene>
    <name evidence="1" type="ORF">GGR34_002882</name>
</gene>
<dbReference type="AlphaFoldDB" id="A0A7W6IGS8"/>
<proteinExistence type="predicted"/>
<organism evidence="1 2">
    <name type="scientific">Microvirga flocculans</name>
    <dbReference type="NCBI Taxonomy" id="217168"/>
    <lineage>
        <taxon>Bacteria</taxon>
        <taxon>Pseudomonadati</taxon>
        <taxon>Pseudomonadota</taxon>
        <taxon>Alphaproteobacteria</taxon>
        <taxon>Hyphomicrobiales</taxon>
        <taxon>Methylobacteriaceae</taxon>
        <taxon>Microvirga</taxon>
    </lineage>
</organism>
<name>A0A7W6IGS8_9HYPH</name>
<keyword evidence="2" id="KW-1185">Reference proteome</keyword>
<dbReference type="RefSeq" id="WP_161634672.1">
    <property type="nucleotide sequence ID" value="NZ_JACIDC010000010.1"/>
</dbReference>
<dbReference type="EMBL" id="JACIDC010000010">
    <property type="protein sequence ID" value="MBB4041212.1"/>
    <property type="molecule type" value="Genomic_DNA"/>
</dbReference>